<evidence type="ECO:0000313" key="13">
    <source>
        <dbReference type="Proteomes" id="UP001202961"/>
    </source>
</evidence>
<dbReference type="Gene3D" id="3.30.565.10">
    <property type="entry name" value="Histidine kinase-like ATPase, C-terminal domain"/>
    <property type="match status" value="1"/>
</dbReference>
<evidence type="ECO:0000256" key="4">
    <source>
        <dbReference type="ARBA" id="ARBA00022679"/>
    </source>
</evidence>
<dbReference type="Pfam" id="PF01584">
    <property type="entry name" value="CheW"/>
    <property type="match status" value="1"/>
</dbReference>
<evidence type="ECO:0000256" key="7">
    <source>
        <dbReference type="PROSITE-ProRule" id="PRU00169"/>
    </source>
</evidence>
<evidence type="ECO:0000256" key="5">
    <source>
        <dbReference type="ARBA" id="ARBA00022777"/>
    </source>
</evidence>
<dbReference type="Pfam" id="PF02518">
    <property type="entry name" value="HATPase_c"/>
    <property type="match status" value="1"/>
</dbReference>
<dbReference type="PRINTS" id="PR00344">
    <property type="entry name" value="BCTRLSENSOR"/>
</dbReference>
<evidence type="ECO:0000256" key="2">
    <source>
        <dbReference type="ARBA" id="ARBA00012438"/>
    </source>
</evidence>
<keyword evidence="5" id="KW-0418">Kinase</keyword>
<dbReference type="InterPro" id="IPR002545">
    <property type="entry name" value="CheW-lke_dom"/>
</dbReference>
<dbReference type="SMART" id="SM00073">
    <property type="entry name" value="HPT"/>
    <property type="match status" value="1"/>
</dbReference>
<dbReference type="CDD" id="cd00088">
    <property type="entry name" value="HPT"/>
    <property type="match status" value="1"/>
</dbReference>
<dbReference type="InterPro" id="IPR003594">
    <property type="entry name" value="HATPase_dom"/>
</dbReference>
<dbReference type="Pfam" id="PF01627">
    <property type="entry name" value="Hpt"/>
    <property type="match status" value="1"/>
</dbReference>
<evidence type="ECO:0000256" key="3">
    <source>
        <dbReference type="ARBA" id="ARBA00022553"/>
    </source>
</evidence>
<keyword evidence="4" id="KW-0808">Transferase</keyword>
<comment type="catalytic activity">
    <reaction evidence="1">
        <text>ATP + protein L-histidine = ADP + protein N-phospho-L-histidine.</text>
        <dbReference type="EC" id="2.7.13.3"/>
    </reaction>
</comment>
<dbReference type="Gene3D" id="1.20.120.160">
    <property type="entry name" value="HPT domain"/>
    <property type="match status" value="1"/>
</dbReference>
<dbReference type="InterPro" id="IPR008207">
    <property type="entry name" value="Sig_transdc_His_kin_Hpt_dom"/>
</dbReference>
<dbReference type="EC" id="2.7.13.3" evidence="2"/>
<dbReference type="PANTHER" id="PTHR43395:SF1">
    <property type="entry name" value="CHEMOTAXIS PROTEIN CHEA"/>
    <property type="match status" value="1"/>
</dbReference>
<gene>
    <name evidence="12" type="ORF">NB063_23585</name>
</gene>
<dbReference type="SUPFAM" id="SSF47226">
    <property type="entry name" value="Histidine-containing phosphotransfer domain, HPT domain"/>
    <property type="match status" value="1"/>
</dbReference>
<dbReference type="PANTHER" id="PTHR43395">
    <property type="entry name" value="SENSOR HISTIDINE KINASE CHEA"/>
    <property type="match status" value="1"/>
</dbReference>
<organism evidence="12 13">
    <name type="scientific">Aporhodopirellula aestuarii</name>
    <dbReference type="NCBI Taxonomy" id="2950107"/>
    <lineage>
        <taxon>Bacteria</taxon>
        <taxon>Pseudomonadati</taxon>
        <taxon>Planctomycetota</taxon>
        <taxon>Planctomycetia</taxon>
        <taxon>Pirellulales</taxon>
        <taxon>Pirellulaceae</taxon>
        <taxon>Aporhodopirellula</taxon>
    </lineage>
</organism>
<evidence type="ECO:0000259" key="9">
    <source>
        <dbReference type="PROSITE" id="PS50110"/>
    </source>
</evidence>
<evidence type="ECO:0000256" key="1">
    <source>
        <dbReference type="ARBA" id="ARBA00000085"/>
    </source>
</evidence>
<accession>A0ABT0U9Q9</accession>
<protein>
    <recommendedName>
        <fullName evidence="2">histidine kinase</fullName>
        <ecNumber evidence="2">2.7.13.3</ecNumber>
    </recommendedName>
</protein>
<keyword evidence="3 7" id="KW-0597">Phosphoprotein</keyword>
<dbReference type="EMBL" id="JAMQBK010000063">
    <property type="protein sequence ID" value="MCM2373606.1"/>
    <property type="molecule type" value="Genomic_DNA"/>
</dbReference>
<dbReference type="InterPro" id="IPR036641">
    <property type="entry name" value="HPT_dom_sf"/>
</dbReference>
<evidence type="ECO:0000313" key="12">
    <source>
        <dbReference type="EMBL" id="MCM2373606.1"/>
    </source>
</evidence>
<dbReference type="InterPro" id="IPR005467">
    <property type="entry name" value="His_kinase_dom"/>
</dbReference>
<dbReference type="SMART" id="SM00260">
    <property type="entry name" value="CheW"/>
    <property type="match status" value="1"/>
</dbReference>
<comment type="caution">
    <text evidence="12">The sequence shown here is derived from an EMBL/GenBank/DDBJ whole genome shotgun (WGS) entry which is preliminary data.</text>
</comment>
<sequence>MEKSELMLRLMSTFLEELHERMGEMNRDLLALEKEPAGNGRQETLKSLFRSTHTIKGASCAVGVDVIERACHLIEDMLTPVRDDDKQLSPSQYTILFKTFDAIEEAGMRLRDDQNLDQSPLQSILPQLEAAIADEDFSEETLPDVEPVGQYATKPAAATSKGMSVRVSAEKLDDLLAQNGELLVAERRVAARTHDVSALSEAVANWKADWKTIEKPLRRIIASESQPRVDQIALPRHAAAIFERIAASVGNFEKQLDHLSSGMKGDGRLLRQVCSSLDGEVRHIRMLPFAEACSGLERAVRDVARNSGKEVQLIFEGESVEVDRSVLEGLKDPLLHIVRNAVDHGIELPKQRLDAGKPIPATVKVSAALRGGQVEIVVADDGRGFDLEKIRAKLKEKQLPQPDSDRELARAIFLPGFSTAATVTDISGRGVGLDVVQTQIESLHGTVDVHFEKGKGASFVMCVPLTLTTLRSVLVKSANQIYAIPTVHVQHLVRFGRERITSLGNRDALLLGDAPMPLTTLCGALGVTRSAAKIGDNQLLAIVLGSGEQSAAFVVDELISEQEVTVKNLGTRIRRVRHVAGATLLPSGHVALVLNVANLIRSSFGIKTTPILISADRPENVAVKEHRILVVDDSMTTRALIKSILETAGYDVSAARDGQHALDLLNEHEFDLVVSDVDMPRLDGFGLTTAIRAQERLKGLPVVLVTARGTEEDKVRGINVGADAYIVKSGFEQTNLLDTVSQLL</sequence>
<evidence type="ECO:0000259" key="8">
    <source>
        <dbReference type="PROSITE" id="PS50109"/>
    </source>
</evidence>
<reference evidence="12 13" key="1">
    <citation type="journal article" date="2022" name="Syst. Appl. Microbiol.">
        <title>Rhodopirellula aestuarii sp. nov., a novel member of the genus Rhodopirellula isolated from brackish sediments collected in the Tagus River estuary, Portugal.</title>
        <authorList>
            <person name="Vitorino I.R."/>
            <person name="Klimek D."/>
            <person name="Calusinska M."/>
            <person name="Lobo-da-Cunha A."/>
            <person name="Vasconcelos V."/>
            <person name="Lage O.M."/>
        </authorList>
    </citation>
    <scope>NUCLEOTIDE SEQUENCE [LARGE SCALE GENOMIC DNA]</scope>
    <source>
        <strain evidence="12 13">ICT_H3.1</strain>
    </source>
</reference>
<dbReference type="SMART" id="SM00448">
    <property type="entry name" value="REC"/>
    <property type="match status" value="1"/>
</dbReference>
<dbReference type="InterPro" id="IPR011006">
    <property type="entry name" value="CheY-like_superfamily"/>
</dbReference>
<feature type="domain" description="Histidine kinase" evidence="8">
    <location>
        <begin position="298"/>
        <end position="467"/>
    </location>
</feature>
<evidence type="ECO:0000259" key="10">
    <source>
        <dbReference type="PROSITE" id="PS50851"/>
    </source>
</evidence>
<dbReference type="PROSITE" id="PS50110">
    <property type="entry name" value="RESPONSE_REGULATORY"/>
    <property type="match status" value="1"/>
</dbReference>
<dbReference type="PROSITE" id="PS50894">
    <property type="entry name" value="HPT"/>
    <property type="match status" value="1"/>
</dbReference>
<dbReference type="RefSeq" id="WP_250931365.1">
    <property type="nucleotide sequence ID" value="NZ_JAMQBK010000063.1"/>
</dbReference>
<dbReference type="SUPFAM" id="SSF52172">
    <property type="entry name" value="CheY-like"/>
    <property type="match status" value="1"/>
</dbReference>
<proteinExistence type="predicted"/>
<dbReference type="PROSITE" id="PS50851">
    <property type="entry name" value="CHEW"/>
    <property type="match status" value="1"/>
</dbReference>
<dbReference type="Gene3D" id="2.30.30.40">
    <property type="entry name" value="SH3 Domains"/>
    <property type="match status" value="1"/>
</dbReference>
<feature type="modified residue" description="Phosphohistidine" evidence="6">
    <location>
        <position position="53"/>
    </location>
</feature>
<dbReference type="InterPro" id="IPR051315">
    <property type="entry name" value="Bact_Chemotaxis_CheA"/>
</dbReference>
<feature type="modified residue" description="4-aspartylphosphate" evidence="7">
    <location>
        <position position="676"/>
    </location>
</feature>
<feature type="domain" description="CheW-like" evidence="10">
    <location>
        <begin position="469"/>
        <end position="605"/>
    </location>
</feature>
<evidence type="ECO:0000259" key="11">
    <source>
        <dbReference type="PROSITE" id="PS50894"/>
    </source>
</evidence>
<dbReference type="SMART" id="SM00387">
    <property type="entry name" value="HATPase_c"/>
    <property type="match status" value="1"/>
</dbReference>
<dbReference type="InterPro" id="IPR036061">
    <property type="entry name" value="CheW-like_dom_sf"/>
</dbReference>
<feature type="domain" description="Response regulatory" evidence="9">
    <location>
        <begin position="627"/>
        <end position="743"/>
    </location>
</feature>
<dbReference type="Gene3D" id="3.40.50.2300">
    <property type="match status" value="1"/>
</dbReference>
<dbReference type="Pfam" id="PF00072">
    <property type="entry name" value="Response_reg"/>
    <property type="match status" value="1"/>
</dbReference>
<dbReference type="InterPro" id="IPR004358">
    <property type="entry name" value="Sig_transdc_His_kin-like_C"/>
</dbReference>
<dbReference type="InterPro" id="IPR036890">
    <property type="entry name" value="HATPase_C_sf"/>
</dbReference>
<feature type="domain" description="HPt" evidence="11">
    <location>
        <begin position="3"/>
        <end position="113"/>
    </location>
</feature>
<dbReference type="InterPro" id="IPR001789">
    <property type="entry name" value="Sig_transdc_resp-reg_receiver"/>
</dbReference>
<dbReference type="SUPFAM" id="SSF50341">
    <property type="entry name" value="CheW-like"/>
    <property type="match status" value="1"/>
</dbReference>
<dbReference type="PROSITE" id="PS50109">
    <property type="entry name" value="HIS_KIN"/>
    <property type="match status" value="1"/>
</dbReference>
<dbReference type="Proteomes" id="UP001202961">
    <property type="component" value="Unassembled WGS sequence"/>
</dbReference>
<keyword evidence="13" id="KW-1185">Reference proteome</keyword>
<evidence type="ECO:0000256" key="6">
    <source>
        <dbReference type="PROSITE-ProRule" id="PRU00110"/>
    </source>
</evidence>
<dbReference type="CDD" id="cd17574">
    <property type="entry name" value="REC_OmpR"/>
    <property type="match status" value="1"/>
</dbReference>
<dbReference type="SUPFAM" id="SSF55874">
    <property type="entry name" value="ATPase domain of HSP90 chaperone/DNA topoisomerase II/histidine kinase"/>
    <property type="match status" value="1"/>
</dbReference>
<name>A0ABT0U9Q9_9BACT</name>